<evidence type="ECO:0000313" key="3">
    <source>
        <dbReference type="Proteomes" id="UP001472677"/>
    </source>
</evidence>
<dbReference type="EMBL" id="JBBPBM010000113">
    <property type="protein sequence ID" value="KAK8506865.1"/>
    <property type="molecule type" value="Genomic_DNA"/>
</dbReference>
<comment type="caution">
    <text evidence="2">The sequence shown here is derived from an EMBL/GenBank/DDBJ whole genome shotgun (WGS) entry which is preliminary data.</text>
</comment>
<accession>A0ABR2BI83</accession>
<gene>
    <name evidence="2" type="ORF">V6N12_000434</name>
</gene>
<feature type="region of interest" description="Disordered" evidence="1">
    <location>
        <begin position="63"/>
        <end position="88"/>
    </location>
</feature>
<dbReference type="Proteomes" id="UP001472677">
    <property type="component" value="Unassembled WGS sequence"/>
</dbReference>
<sequence>MRSTTLLKLQRHSNHLSRSSSGNGRSRKDRTTIYHHTNPWEIKRRWSYKDIQGGHQRMLSLASPLSNSSRNALMPENAPRGKWWRQQE</sequence>
<evidence type="ECO:0000256" key="1">
    <source>
        <dbReference type="SAM" id="MobiDB-lite"/>
    </source>
</evidence>
<proteinExistence type="predicted"/>
<feature type="region of interest" description="Disordered" evidence="1">
    <location>
        <begin position="1"/>
        <end position="34"/>
    </location>
</feature>
<organism evidence="2 3">
    <name type="scientific">Hibiscus sabdariffa</name>
    <name type="common">roselle</name>
    <dbReference type="NCBI Taxonomy" id="183260"/>
    <lineage>
        <taxon>Eukaryota</taxon>
        <taxon>Viridiplantae</taxon>
        <taxon>Streptophyta</taxon>
        <taxon>Embryophyta</taxon>
        <taxon>Tracheophyta</taxon>
        <taxon>Spermatophyta</taxon>
        <taxon>Magnoliopsida</taxon>
        <taxon>eudicotyledons</taxon>
        <taxon>Gunneridae</taxon>
        <taxon>Pentapetalae</taxon>
        <taxon>rosids</taxon>
        <taxon>malvids</taxon>
        <taxon>Malvales</taxon>
        <taxon>Malvaceae</taxon>
        <taxon>Malvoideae</taxon>
        <taxon>Hibiscus</taxon>
    </lineage>
</organism>
<reference evidence="2 3" key="1">
    <citation type="journal article" date="2024" name="G3 (Bethesda)">
        <title>Genome assembly of Hibiscus sabdariffa L. provides insights into metabolisms of medicinal natural products.</title>
        <authorList>
            <person name="Kim T."/>
        </authorList>
    </citation>
    <scope>NUCLEOTIDE SEQUENCE [LARGE SCALE GENOMIC DNA]</scope>
    <source>
        <strain evidence="2">TK-2024</strain>
        <tissue evidence="2">Old leaves</tissue>
    </source>
</reference>
<protein>
    <submittedName>
        <fullName evidence="2">Uncharacterized protein</fullName>
    </submittedName>
</protein>
<keyword evidence="3" id="KW-1185">Reference proteome</keyword>
<name>A0ABR2BI83_9ROSI</name>
<evidence type="ECO:0000313" key="2">
    <source>
        <dbReference type="EMBL" id="KAK8506865.1"/>
    </source>
</evidence>